<keyword evidence="5" id="KW-0175">Coiled coil</keyword>
<keyword evidence="10" id="KW-1185">Reference proteome</keyword>
<sequence>MPGLWGFRKHKRLSTNSITALGGLRKSTSTGDIRNSNKENKDSKRANNSAHTMPPQEQEKKIRPKSAMAIFSQEKEKERINQGNQARQTRPQSPPPLNTTPQPPLVLSNEKAKQPEDGSEDKKLSDYDHDLATKFSDFVVNDLELLLSMETQARMDAQARREEERARQQAEAAATRPRRLKFELPEPPRNPAPNSIPSAVSPPPTPIPIPASPSAPINNNGSPTAAEKKQQLWRRLMNPTANYNDRRRNSATSNASTISTTTAEEDISQVGSNINHSNEEPCSQPEKPMVIGSRVRLTRRPLPTYGFVRFIGPVDFAPGREWIGVELDSRVGKNDGSVKNKRYFTTDRDRGVFLSRQDLTVV</sequence>
<evidence type="ECO:0000256" key="3">
    <source>
        <dbReference type="ARBA" id="ARBA00022701"/>
    </source>
</evidence>
<keyword evidence="3" id="KW-0493">Microtubule</keyword>
<dbReference type="SMART" id="SM01052">
    <property type="entry name" value="CAP_GLY"/>
    <property type="match status" value="1"/>
</dbReference>
<dbReference type="PANTHER" id="PTHR18916:SF6">
    <property type="entry name" value="DYNACTIN SUBUNIT 1"/>
    <property type="match status" value="1"/>
</dbReference>
<feature type="compositionally biased region" description="Polar residues" evidence="7">
    <location>
        <begin position="81"/>
        <end position="90"/>
    </location>
</feature>
<evidence type="ECO:0000256" key="1">
    <source>
        <dbReference type="ARBA" id="ARBA00004186"/>
    </source>
</evidence>
<keyword evidence="6" id="KW-0206">Cytoskeleton</keyword>
<dbReference type="GO" id="GO:0005874">
    <property type="term" value="C:microtubule"/>
    <property type="evidence" value="ECO:0007669"/>
    <property type="project" value="UniProtKB-KW"/>
</dbReference>
<feature type="compositionally biased region" description="Pro residues" evidence="7">
    <location>
        <begin position="92"/>
        <end position="104"/>
    </location>
</feature>
<organism evidence="9 10">
    <name type="scientific">Syncephalastrum racemosum</name>
    <name type="common">Filamentous fungus</name>
    <dbReference type="NCBI Taxonomy" id="13706"/>
    <lineage>
        <taxon>Eukaryota</taxon>
        <taxon>Fungi</taxon>
        <taxon>Fungi incertae sedis</taxon>
        <taxon>Mucoromycota</taxon>
        <taxon>Mucoromycotina</taxon>
        <taxon>Mucoromycetes</taxon>
        <taxon>Mucorales</taxon>
        <taxon>Syncephalastraceae</taxon>
        <taxon>Syncephalastrum</taxon>
    </lineage>
</organism>
<feature type="compositionally biased region" description="Low complexity" evidence="7">
    <location>
        <begin position="250"/>
        <end position="262"/>
    </location>
</feature>
<evidence type="ECO:0000313" key="10">
    <source>
        <dbReference type="Proteomes" id="UP000242180"/>
    </source>
</evidence>
<dbReference type="SUPFAM" id="SSF74924">
    <property type="entry name" value="Cap-Gly domain"/>
    <property type="match status" value="1"/>
</dbReference>
<evidence type="ECO:0000259" key="8">
    <source>
        <dbReference type="PROSITE" id="PS50245"/>
    </source>
</evidence>
<dbReference type="Pfam" id="PF01302">
    <property type="entry name" value="CAP_GLY"/>
    <property type="match status" value="1"/>
</dbReference>
<dbReference type="PANTHER" id="PTHR18916">
    <property type="entry name" value="DYNACTIN 1-RELATED MICROTUBULE-BINDING"/>
    <property type="match status" value="1"/>
</dbReference>
<dbReference type="AlphaFoldDB" id="A0A1X2HW10"/>
<protein>
    <recommendedName>
        <fullName evidence="8">CAP-Gly domain-containing protein</fullName>
    </recommendedName>
</protein>
<feature type="compositionally biased region" description="Basic and acidic residues" evidence="7">
    <location>
        <begin position="110"/>
        <end position="125"/>
    </location>
</feature>
<dbReference type="STRING" id="13706.A0A1X2HW10"/>
<dbReference type="Gene3D" id="2.30.30.190">
    <property type="entry name" value="CAP Gly-rich-like domain"/>
    <property type="match status" value="1"/>
</dbReference>
<dbReference type="EMBL" id="MCGN01000001">
    <property type="protein sequence ID" value="ORZ03727.1"/>
    <property type="molecule type" value="Genomic_DNA"/>
</dbReference>
<feature type="domain" description="CAP-Gly" evidence="8">
    <location>
        <begin position="312"/>
        <end position="355"/>
    </location>
</feature>
<feature type="region of interest" description="Disordered" evidence="7">
    <location>
        <begin position="154"/>
        <end position="265"/>
    </location>
</feature>
<accession>A0A1X2HW10</accession>
<dbReference type="OrthoDB" id="2130750at2759"/>
<keyword evidence="4" id="KW-0243">Dynein</keyword>
<feature type="region of interest" description="Disordered" evidence="7">
    <location>
        <begin position="1"/>
        <end position="125"/>
    </location>
</feature>
<evidence type="ECO:0000256" key="5">
    <source>
        <dbReference type="ARBA" id="ARBA00023054"/>
    </source>
</evidence>
<evidence type="ECO:0000313" key="9">
    <source>
        <dbReference type="EMBL" id="ORZ03727.1"/>
    </source>
</evidence>
<feature type="compositionally biased region" description="Low complexity" evidence="7">
    <location>
        <begin position="214"/>
        <end position="223"/>
    </location>
</feature>
<evidence type="ECO:0000256" key="6">
    <source>
        <dbReference type="ARBA" id="ARBA00023212"/>
    </source>
</evidence>
<reference evidence="9 10" key="1">
    <citation type="submission" date="2016-07" db="EMBL/GenBank/DDBJ databases">
        <title>Pervasive Adenine N6-methylation of Active Genes in Fungi.</title>
        <authorList>
            <consortium name="DOE Joint Genome Institute"/>
            <person name="Mondo S.J."/>
            <person name="Dannebaum R.O."/>
            <person name="Kuo R.C."/>
            <person name="Labutti K."/>
            <person name="Haridas S."/>
            <person name="Kuo A."/>
            <person name="Salamov A."/>
            <person name="Ahrendt S.R."/>
            <person name="Lipzen A."/>
            <person name="Sullivan W."/>
            <person name="Andreopoulos W.B."/>
            <person name="Clum A."/>
            <person name="Lindquist E."/>
            <person name="Daum C."/>
            <person name="Ramamoorthy G.K."/>
            <person name="Gryganskyi A."/>
            <person name="Culley D."/>
            <person name="Magnuson J.K."/>
            <person name="James T.Y."/>
            <person name="O'Malley M.A."/>
            <person name="Stajich J.E."/>
            <person name="Spatafora J.W."/>
            <person name="Visel A."/>
            <person name="Grigoriev I.V."/>
        </authorList>
    </citation>
    <scope>NUCLEOTIDE SEQUENCE [LARGE SCALE GENOMIC DNA]</scope>
    <source>
        <strain evidence="9 10">NRRL 2496</strain>
    </source>
</reference>
<name>A0A1X2HW10_SYNRA</name>
<dbReference type="GO" id="GO:0030286">
    <property type="term" value="C:dynein complex"/>
    <property type="evidence" value="ECO:0007669"/>
    <property type="project" value="UniProtKB-KW"/>
</dbReference>
<comment type="caution">
    <text evidence="9">The sequence shown here is derived from an EMBL/GenBank/DDBJ whole genome shotgun (WGS) entry which is preliminary data.</text>
</comment>
<proteinExistence type="predicted"/>
<evidence type="ECO:0000256" key="4">
    <source>
        <dbReference type="ARBA" id="ARBA00023017"/>
    </source>
</evidence>
<gene>
    <name evidence="9" type="ORF">BCR43DRAFT_483866</name>
</gene>
<dbReference type="InterPro" id="IPR036859">
    <property type="entry name" value="CAP-Gly_dom_sf"/>
</dbReference>
<dbReference type="PROSITE" id="PS50245">
    <property type="entry name" value="CAP_GLY_2"/>
    <property type="match status" value="1"/>
</dbReference>
<dbReference type="GO" id="GO:0005819">
    <property type="term" value="C:spindle"/>
    <property type="evidence" value="ECO:0007669"/>
    <property type="project" value="UniProtKB-SubCell"/>
</dbReference>
<feature type="compositionally biased region" description="Pro residues" evidence="7">
    <location>
        <begin position="200"/>
        <end position="213"/>
    </location>
</feature>
<feature type="compositionally biased region" description="Basic and acidic residues" evidence="7">
    <location>
        <begin position="35"/>
        <end position="45"/>
    </location>
</feature>
<dbReference type="InterPro" id="IPR000938">
    <property type="entry name" value="CAP-Gly_domain"/>
</dbReference>
<evidence type="ECO:0000256" key="7">
    <source>
        <dbReference type="SAM" id="MobiDB-lite"/>
    </source>
</evidence>
<dbReference type="InParanoid" id="A0A1X2HW10"/>
<comment type="subcellular location">
    <subcellularLocation>
        <location evidence="1">Cytoplasm</location>
        <location evidence="1">Cytoskeleton</location>
        <location evidence="1">Spindle</location>
    </subcellularLocation>
</comment>
<dbReference type="Proteomes" id="UP000242180">
    <property type="component" value="Unassembled WGS sequence"/>
</dbReference>
<keyword evidence="2" id="KW-0963">Cytoplasm</keyword>
<feature type="compositionally biased region" description="Basic and acidic residues" evidence="7">
    <location>
        <begin position="157"/>
        <end position="168"/>
    </location>
</feature>
<evidence type="ECO:0000256" key="2">
    <source>
        <dbReference type="ARBA" id="ARBA00022490"/>
    </source>
</evidence>